<dbReference type="AlphaFoldDB" id="A0A5M6IE56"/>
<keyword evidence="1" id="KW-0961">Cell wall biogenesis/degradation</keyword>
<dbReference type="OrthoDB" id="9804204at2"/>
<dbReference type="EMBL" id="VWPJ01000004">
    <property type="protein sequence ID" value="KAA5606571.1"/>
    <property type="molecule type" value="Genomic_DNA"/>
</dbReference>
<comment type="caution">
    <text evidence="3">The sequence shown here is derived from an EMBL/GenBank/DDBJ whole genome shotgun (WGS) entry which is preliminary data.</text>
</comment>
<proteinExistence type="predicted"/>
<comment type="pathway">
    <text evidence="1">Cell wall biogenesis; peptidoglycan biosynthesis.</text>
</comment>
<feature type="active site" description="Proton donor/acceptor" evidence="1">
    <location>
        <position position="129"/>
    </location>
</feature>
<dbReference type="GO" id="GO:0009252">
    <property type="term" value="P:peptidoglycan biosynthetic process"/>
    <property type="evidence" value="ECO:0007669"/>
    <property type="project" value="UniProtKB-KW"/>
</dbReference>
<evidence type="ECO:0000313" key="3">
    <source>
        <dbReference type="EMBL" id="KAA5606571.1"/>
    </source>
</evidence>
<feature type="domain" description="L,D-TPase catalytic" evidence="2">
    <location>
        <begin position="1"/>
        <end position="170"/>
    </location>
</feature>
<protein>
    <submittedName>
        <fullName evidence="3">L,D-transpeptidase family protein</fullName>
    </submittedName>
</protein>
<reference evidence="3 4" key="1">
    <citation type="submission" date="2019-09" db="EMBL/GenBank/DDBJ databases">
        <title>Genome sequence of Roseospira marina, one of the more divergent members of the non-sulfur purple photosynthetic bacterial family, the Rhodospirillaceae.</title>
        <authorList>
            <person name="Meyer T."/>
            <person name="Kyndt J."/>
        </authorList>
    </citation>
    <scope>NUCLEOTIDE SEQUENCE [LARGE SCALE GENOMIC DNA]</scope>
    <source>
        <strain evidence="3 4">DSM 15113</strain>
    </source>
</reference>
<sequence length="176" mass="18604">MGANGWLRGPDGRRWPCALGRAGVTAAKREGDGATPLGTWPLRRVFHRADRVPASPDVGRSGLSVAPLTPTMAWCDDPGHADYNRLVTLPHPAGHETLWRDDPLYDVVVVLGHNDAPPVPGQGSAIFLHCARADSAGRHGLHPTAGCIALPRADLLAILAALPPAPVLLRVRVESA</sequence>
<dbReference type="InterPro" id="IPR005490">
    <property type="entry name" value="LD_TPept_cat_dom"/>
</dbReference>
<keyword evidence="4" id="KW-1185">Reference proteome</keyword>
<dbReference type="PANTHER" id="PTHR38589:SF1">
    <property type="entry name" value="BLR0621 PROTEIN"/>
    <property type="match status" value="1"/>
</dbReference>
<dbReference type="Proteomes" id="UP000324065">
    <property type="component" value="Unassembled WGS sequence"/>
</dbReference>
<gene>
    <name evidence="3" type="ORF">F1188_06650</name>
</gene>
<keyword evidence="1" id="KW-0573">Peptidoglycan synthesis</keyword>
<dbReference type="GO" id="GO:0016740">
    <property type="term" value="F:transferase activity"/>
    <property type="evidence" value="ECO:0007669"/>
    <property type="project" value="InterPro"/>
</dbReference>
<dbReference type="GO" id="GO:0008360">
    <property type="term" value="P:regulation of cell shape"/>
    <property type="evidence" value="ECO:0007669"/>
    <property type="project" value="UniProtKB-UniRule"/>
</dbReference>
<keyword evidence="1" id="KW-0133">Cell shape</keyword>
<feature type="active site" description="Nucleophile" evidence="1">
    <location>
        <position position="147"/>
    </location>
</feature>
<dbReference type="Pfam" id="PF03734">
    <property type="entry name" value="YkuD"/>
    <property type="match status" value="1"/>
</dbReference>
<accession>A0A5M6IE56</accession>
<evidence type="ECO:0000259" key="2">
    <source>
        <dbReference type="PROSITE" id="PS52029"/>
    </source>
</evidence>
<dbReference type="PANTHER" id="PTHR38589">
    <property type="entry name" value="BLR0621 PROTEIN"/>
    <property type="match status" value="1"/>
</dbReference>
<evidence type="ECO:0000313" key="4">
    <source>
        <dbReference type="Proteomes" id="UP000324065"/>
    </source>
</evidence>
<dbReference type="PROSITE" id="PS52029">
    <property type="entry name" value="LD_TPASE"/>
    <property type="match status" value="1"/>
</dbReference>
<dbReference type="GO" id="GO:0071555">
    <property type="term" value="P:cell wall organization"/>
    <property type="evidence" value="ECO:0007669"/>
    <property type="project" value="UniProtKB-UniRule"/>
</dbReference>
<organism evidence="3 4">
    <name type="scientific">Roseospira marina</name>
    <dbReference type="NCBI Taxonomy" id="140057"/>
    <lineage>
        <taxon>Bacteria</taxon>
        <taxon>Pseudomonadati</taxon>
        <taxon>Pseudomonadota</taxon>
        <taxon>Alphaproteobacteria</taxon>
        <taxon>Rhodospirillales</taxon>
        <taxon>Rhodospirillaceae</taxon>
        <taxon>Roseospira</taxon>
    </lineage>
</organism>
<name>A0A5M6IE56_9PROT</name>
<evidence type="ECO:0000256" key="1">
    <source>
        <dbReference type="PROSITE-ProRule" id="PRU01373"/>
    </source>
</evidence>